<feature type="transmembrane region" description="Helical" evidence="2">
    <location>
        <begin position="381"/>
        <end position="400"/>
    </location>
</feature>
<feature type="transmembrane region" description="Helical" evidence="2">
    <location>
        <begin position="350"/>
        <end position="369"/>
    </location>
</feature>
<keyword evidence="2" id="KW-0472">Membrane</keyword>
<dbReference type="RefSeq" id="WP_218324219.1">
    <property type="nucleotide sequence ID" value="NZ_JAHUZB010000001.1"/>
</dbReference>
<keyword evidence="2" id="KW-1133">Transmembrane helix</keyword>
<feature type="transmembrane region" description="Helical" evidence="2">
    <location>
        <begin position="7"/>
        <end position="27"/>
    </location>
</feature>
<proteinExistence type="predicted"/>
<feature type="transmembrane region" description="Helical" evidence="2">
    <location>
        <begin position="255"/>
        <end position="275"/>
    </location>
</feature>
<keyword evidence="2" id="KW-0812">Transmembrane</keyword>
<protein>
    <submittedName>
        <fullName evidence="4">MFS transporter</fullName>
    </submittedName>
</protein>
<feature type="transmembrane region" description="Helical" evidence="2">
    <location>
        <begin position="138"/>
        <end position="162"/>
    </location>
</feature>
<gene>
    <name evidence="4" type="ORF">KUA55_00535</name>
</gene>
<dbReference type="InterPro" id="IPR020846">
    <property type="entry name" value="MFS_dom"/>
</dbReference>
<name>A0ABS6T7M6_9ENTE</name>
<accession>A0ABS6T7M6</accession>
<feature type="transmembrane region" description="Helical" evidence="2">
    <location>
        <begin position="225"/>
        <end position="243"/>
    </location>
</feature>
<feature type="transmembrane region" description="Helical" evidence="2">
    <location>
        <begin position="47"/>
        <end position="67"/>
    </location>
</feature>
<comment type="subcellular location">
    <subcellularLocation>
        <location evidence="1">Cell membrane</location>
        <topology evidence="1">Multi-pass membrane protein</topology>
    </subcellularLocation>
</comment>
<dbReference type="InterPro" id="IPR050327">
    <property type="entry name" value="Proton-linked_MCT"/>
</dbReference>
<evidence type="ECO:0000313" key="5">
    <source>
        <dbReference type="Proteomes" id="UP000774130"/>
    </source>
</evidence>
<organism evidence="4 5">
    <name type="scientific">Enterococcus alishanensis</name>
    <dbReference type="NCBI Taxonomy" id="1303817"/>
    <lineage>
        <taxon>Bacteria</taxon>
        <taxon>Bacillati</taxon>
        <taxon>Bacillota</taxon>
        <taxon>Bacilli</taxon>
        <taxon>Lactobacillales</taxon>
        <taxon>Enterococcaceae</taxon>
        <taxon>Enterococcus</taxon>
    </lineage>
</organism>
<sequence>MKKSIYHGWFIVLTCMVIMAFVFAPRINLVGVFVQPLSESFGVSRTAVTLMMTIGTIVTMLGALFVAGKLFQKVKIKKVMTVAIVLEIIAFIGYALAPNIYVIYFFAVIGGFNGVCLTSIPISILINSWFGPKLRGRAMGIAMLGSGLGSMILNPVMGFIIQEFSWRWGYALIAVLNLIVTLPLILFTIANSPAEKNLEQIGQVENTGTSAVNGLSFKQARHTSIFWIMAFAFILYSAVSTIFNANGAAYYTDIGFTPIFAASLISFSSAALLVGKLILGEICDRTNAFTGAAIASMVMFFGVVLILVTSNIPSMGIPSAIVFGLGNALPTVTIPLLTAEMFGNLDYGQIVSKLNVASSFGAALGPILGSSFYDMTGSYSSAWYIVLFLMAGMTIITLIGKTMTKQLHNKMEGVERIE</sequence>
<feature type="transmembrane region" description="Helical" evidence="2">
    <location>
        <begin position="79"/>
        <end position="97"/>
    </location>
</feature>
<feature type="transmembrane region" description="Helical" evidence="2">
    <location>
        <begin position="103"/>
        <end position="126"/>
    </location>
</feature>
<feature type="domain" description="Major facilitator superfamily (MFS) profile" evidence="3">
    <location>
        <begin position="12"/>
        <end position="409"/>
    </location>
</feature>
<evidence type="ECO:0000259" key="3">
    <source>
        <dbReference type="PROSITE" id="PS50850"/>
    </source>
</evidence>
<comment type="caution">
    <text evidence="4">The sequence shown here is derived from an EMBL/GenBank/DDBJ whole genome shotgun (WGS) entry which is preliminary data.</text>
</comment>
<dbReference type="InterPro" id="IPR011701">
    <property type="entry name" value="MFS"/>
</dbReference>
<dbReference type="Proteomes" id="UP000774130">
    <property type="component" value="Unassembled WGS sequence"/>
</dbReference>
<dbReference type="PROSITE" id="PS50850">
    <property type="entry name" value="MFS"/>
    <property type="match status" value="1"/>
</dbReference>
<feature type="transmembrane region" description="Helical" evidence="2">
    <location>
        <begin position="287"/>
        <end position="308"/>
    </location>
</feature>
<feature type="transmembrane region" description="Helical" evidence="2">
    <location>
        <begin position="168"/>
        <end position="190"/>
    </location>
</feature>
<feature type="transmembrane region" description="Helical" evidence="2">
    <location>
        <begin position="320"/>
        <end position="338"/>
    </location>
</feature>
<evidence type="ECO:0000256" key="1">
    <source>
        <dbReference type="ARBA" id="ARBA00004651"/>
    </source>
</evidence>
<keyword evidence="5" id="KW-1185">Reference proteome</keyword>
<dbReference type="PANTHER" id="PTHR11360">
    <property type="entry name" value="MONOCARBOXYLATE TRANSPORTER"/>
    <property type="match status" value="1"/>
</dbReference>
<evidence type="ECO:0000313" key="4">
    <source>
        <dbReference type="EMBL" id="MBV7389148.1"/>
    </source>
</evidence>
<reference evidence="4 5" key="1">
    <citation type="submission" date="2021-06" db="EMBL/GenBank/DDBJ databases">
        <title>Enterococcus alishanensis sp. nov., a novel lactic acid bacterium isolated from fresh coffee beans.</title>
        <authorList>
            <person name="Chen Y.-S."/>
        </authorList>
    </citation>
    <scope>NUCLEOTIDE SEQUENCE [LARGE SCALE GENOMIC DNA]</scope>
    <source>
        <strain evidence="4 5">ALS3</strain>
    </source>
</reference>
<dbReference type="Pfam" id="PF07690">
    <property type="entry name" value="MFS_1"/>
    <property type="match status" value="1"/>
</dbReference>
<evidence type="ECO:0000256" key="2">
    <source>
        <dbReference type="SAM" id="Phobius"/>
    </source>
</evidence>
<dbReference type="PANTHER" id="PTHR11360:SF284">
    <property type="entry name" value="EG:103B4.3 PROTEIN-RELATED"/>
    <property type="match status" value="1"/>
</dbReference>
<dbReference type="EMBL" id="JAHUZB010000001">
    <property type="protein sequence ID" value="MBV7389148.1"/>
    <property type="molecule type" value="Genomic_DNA"/>
</dbReference>